<accession>A0A9E2KKE9</accession>
<dbReference type="AlphaFoldDB" id="A0A9E2KKE9"/>
<evidence type="ECO:0000313" key="2">
    <source>
        <dbReference type="Proteomes" id="UP000824178"/>
    </source>
</evidence>
<dbReference type="Gene3D" id="3.30.1240.10">
    <property type="match status" value="1"/>
</dbReference>
<reference evidence="1" key="2">
    <citation type="submission" date="2021-04" db="EMBL/GenBank/DDBJ databases">
        <authorList>
            <person name="Gilroy R."/>
        </authorList>
    </citation>
    <scope>NUCLEOTIDE SEQUENCE</scope>
    <source>
        <strain evidence="1">742</strain>
    </source>
</reference>
<dbReference type="SFLD" id="SFLDS00003">
    <property type="entry name" value="Haloacid_Dehalogenase"/>
    <property type="match status" value="1"/>
</dbReference>
<dbReference type="Gene3D" id="3.40.50.1000">
    <property type="entry name" value="HAD superfamily/HAD-like"/>
    <property type="match status" value="1"/>
</dbReference>
<dbReference type="CDD" id="cd07516">
    <property type="entry name" value="HAD_Pase"/>
    <property type="match status" value="1"/>
</dbReference>
<dbReference type="PANTHER" id="PTHR10000:SF8">
    <property type="entry name" value="HAD SUPERFAMILY HYDROLASE-LIKE, TYPE 3"/>
    <property type="match status" value="1"/>
</dbReference>
<dbReference type="NCBIfam" id="TIGR00099">
    <property type="entry name" value="Cof-subfamily"/>
    <property type="match status" value="1"/>
</dbReference>
<comment type="caution">
    <text evidence="1">The sequence shown here is derived from an EMBL/GenBank/DDBJ whole genome shotgun (WGS) entry which is preliminary data.</text>
</comment>
<reference evidence="1" key="1">
    <citation type="journal article" date="2021" name="PeerJ">
        <title>Extensive microbial diversity within the chicken gut microbiome revealed by metagenomics and culture.</title>
        <authorList>
            <person name="Gilroy R."/>
            <person name="Ravi A."/>
            <person name="Getino M."/>
            <person name="Pursley I."/>
            <person name="Horton D.L."/>
            <person name="Alikhan N.F."/>
            <person name="Baker D."/>
            <person name="Gharbi K."/>
            <person name="Hall N."/>
            <person name="Watson M."/>
            <person name="Adriaenssens E.M."/>
            <person name="Foster-Nyarko E."/>
            <person name="Jarju S."/>
            <person name="Secka A."/>
            <person name="Antonio M."/>
            <person name="Oren A."/>
            <person name="Chaudhuri R.R."/>
            <person name="La Ragione R."/>
            <person name="Hildebrand F."/>
            <person name="Pallen M.J."/>
        </authorList>
    </citation>
    <scope>NUCLEOTIDE SEQUENCE</scope>
    <source>
        <strain evidence="1">742</strain>
    </source>
</reference>
<dbReference type="SFLD" id="SFLDG01144">
    <property type="entry name" value="C2.B.4:_PGP_Like"/>
    <property type="match status" value="1"/>
</dbReference>
<dbReference type="EMBL" id="JAHLFH010000090">
    <property type="protein sequence ID" value="MBU3819567.1"/>
    <property type="molecule type" value="Genomic_DNA"/>
</dbReference>
<dbReference type="InterPro" id="IPR006379">
    <property type="entry name" value="HAD-SF_hydro_IIB"/>
</dbReference>
<dbReference type="NCBIfam" id="TIGR01484">
    <property type="entry name" value="HAD-SF-IIB"/>
    <property type="match status" value="1"/>
</dbReference>
<dbReference type="Pfam" id="PF08282">
    <property type="entry name" value="Hydrolase_3"/>
    <property type="match status" value="1"/>
</dbReference>
<organism evidence="1 2">
    <name type="scientific">Candidatus Faecalibacterium intestinavium</name>
    <dbReference type="NCBI Taxonomy" id="2838580"/>
    <lineage>
        <taxon>Bacteria</taxon>
        <taxon>Bacillati</taxon>
        <taxon>Bacillota</taxon>
        <taxon>Clostridia</taxon>
        <taxon>Eubacteriales</taxon>
        <taxon>Oscillospiraceae</taxon>
        <taxon>Faecalibacterium</taxon>
    </lineage>
</organism>
<keyword evidence="1" id="KW-0378">Hydrolase</keyword>
<dbReference type="SUPFAM" id="SSF56784">
    <property type="entry name" value="HAD-like"/>
    <property type="match status" value="1"/>
</dbReference>
<dbReference type="InterPro" id="IPR023214">
    <property type="entry name" value="HAD_sf"/>
</dbReference>
<dbReference type="Proteomes" id="UP000824178">
    <property type="component" value="Unassembled WGS sequence"/>
</dbReference>
<dbReference type="SFLD" id="SFLDG01140">
    <property type="entry name" value="C2.B:_Phosphomannomutase_and_P"/>
    <property type="match status" value="1"/>
</dbReference>
<dbReference type="InterPro" id="IPR036412">
    <property type="entry name" value="HAD-like_sf"/>
</dbReference>
<evidence type="ECO:0000313" key="1">
    <source>
        <dbReference type="EMBL" id="MBU3819567.1"/>
    </source>
</evidence>
<dbReference type="InterPro" id="IPR000150">
    <property type="entry name" value="Cof"/>
</dbReference>
<sequence length="274" mass="29484">MAASNIKVVALDLDGTLTNDQKQITPRTRAALERAMEQGVTVVLASGRPTAGVRPVAEELDLYRRGGCILSYNGGTIVDCRTGRTLYQNRLPAQVVPALCSFAARQDVAILTYNQEGVVTERPDDPWAAREGAINKLPMIRVENLAAYVDYPVSKMLITLDPARMEEVCRAGQAEFAGQIDLYPSCDFFLEAVPLGVAKDVSLEALLKTMGLTRENLMACGDGMNDRSMIQYAGVGVAMANAAPEVKAAADYVTRADNNHDGVAEAIEAFVLNA</sequence>
<dbReference type="PANTHER" id="PTHR10000">
    <property type="entry name" value="PHOSPHOSERINE PHOSPHATASE"/>
    <property type="match status" value="1"/>
</dbReference>
<dbReference type="GO" id="GO:0016791">
    <property type="term" value="F:phosphatase activity"/>
    <property type="evidence" value="ECO:0007669"/>
    <property type="project" value="TreeGrafter"/>
</dbReference>
<protein>
    <submittedName>
        <fullName evidence="1">Cof-type HAD-IIB family hydrolase</fullName>
    </submittedName>
</protein>
<proteinExistence type="predicted"/>
<name>A0A9E2KKE9_9FIRM</name>
<dbReference type="GO" id="GO:0005829">
    <property type="term" value="C:cytosol"/>
    <property type="evidence" value="ECO:0007669"/>
    <property type="project" value="TreeGrafter"/>
</dbReference>
<dbReference type="GO" id="GO:0000287">
    <property type="term" value="F:magnesium ion binding"/>
    <property type="evidence" value="ECO:0007669"/>
    <property type="project" value="TreeGrafter"/>
</dbReference>
<gene>
    <name evidence="1" type="ORF">H9864_04255</name>
</gene>
<dbReference type="PROSITE" id="PS01229">
    <property type="entry name" value="COF_2"/>
    <property type="match status" value="1"/>
</dbReference>
<dbReference type="PRINTS" id="PR00119">
    <property type="entry name" value="CATATPASE"/>
</dbReference>